<dbReference type="InterPro" id="IPR012223">
    <property type="entry name" value="TEII"/>
</dbReference>
<evidence type="ECO:0000313" key="3">
    <source>
        <dbReference type="EMBL" id="TSE04669.1"/>
    </source>
</evidence>
<feature type="domain" description="Thioesterase" evidence="2">
    <location>
        <begin position="18"/>
        <end position="242"/>
    </location>
</feature>
<dbReference type="Proteomes" id="UP000318833">
    <property type="component" value="Unassembled WGS sequence"/>
</dbReference>
<dbReference type="InterPro" id="IPR029058">
    <property type="entry name" value="AB_hydrolase_fold"/>
</dbReference>
<gene>
    <name evidence="3" type="ORF">FOF46_25630</name>
</gene>
<dbReference type="OrthoDB" id="2213423at2"/>
<organism evidence="3 4">
    <name type="scientific">Aquimarina algiphila</name>
    <dbReference type="NCBI Taxonomy" id="2047982"/>
    <lineage>
        <taxon>Bacteria</taxon>
        <taxon>Pseudomonadati</taxon>
        <taxon>Bacteroidota</taxon>
        <taxon>Flavobacteriia</taxon>
        <taxon>Flavobacteriales</taxon>
        <taxon>Flavobacteriaceae</taxon>
        <taxon>Aquimarina</taxon>
    </lineage>
</organism>
<dbReference type="EMBL" id="VLNR01000076">
    <property type="protein sequence ID" value="TSE04669.1"/>
    <property type="molecule type" value="Genomic_DNA"/>
</dbReference>
<dbReference type="Gene3D" id="3.40.50.1820">
    <property type="entry name" value="alpha/beta hydrolase"/>
    <property type="match status" value="1"/>
</dbReference>
<reference evidence="3 4" key="1">
    <citation type="submission" date="2019-07" db="EMBL/GenBank/DDBJ databases">
        <title>The draft genome sequence of Aquimarina algiphila M91.</title>
        <authorList>
            <person name="Meng X."/>
        </authorList>
    </citation>
    <scope>NUCLEOTIDE SEQUENCE [LARGE SCALE GENOMIC DNA]</scope>
    <source>
        <strain evidence="3 4">M91</strain>
    </source>
</reference>
<dbReference type="AlphaFoldDB" id="A0A554VCY0"/>
<dbReference type="Pfam" id="PF00975">
    <property type="entry name" value="Thioesterase"/>
    <property type="match status" value="1"/>
</dbReference>
<dbReference type="SUPFAM" id="SSF53474">
    <property type="entry name" value="alpha/beta-Hydrolases"/>
    <property type="match status" value="1"/>
</dbReference>
<evidence type="ECO:0000256" key="1">
    <source>
        <dbReference type="ARBA" id="ARBA00007169"/>
    </source>
</evidence>
<dbReference type="RefSeq" id="WP_143918430.1">
    <property type="nucleotide sequence ID" value="NZ_CANMIK010000079.1"/>
</dbReference>
<comment type="similarity">
    <text evidence="1">Belongs to the thioesterase family.</text>
</comment>
<dbReference type="PANTHER" id="PTHR11487">
    <property type="entry name" value="THIOESTERASE"/>
    <property type="match status" value="1"/>
</dbReference>
<proteinExistence type="inferred from homology"/>
<evidence type="ECO:0000313" key="4">
    <source>
        <dbReference type="Proteomes" id="UP000318833"/>
    </source>
</evidence>
<keyword evidence="4" id="KW-1185">Reference proteome</keyword>
<name>A0A554VCY0_9FLAO</name>
<dbReference type="GO" id="GO:0008610">
    <property type="term" value="P:lipid biosynthetic process"/>
    <property type="evidence" value="ECO:0007669"/>
    <property type="project" value="TreeGrafter"/>
</dbReference>
<dbReference type="PANTHER" id="PTHR11487:SF0">
    <property type="entry name" value="S-ACYL FATTY ACID SYNTHASE THIOESTERASE, MEDIUM CHAIN"/>
    <property type="match status" value="1"/>
</dbReference>
<evidence type="ECO:0000259" key="2">
    <source>
        <dbReference type="Pfam" id="PF00975"/>
    </source>
</evidence>
<sequence>MSNIFLKGAKENQGDKSKIFFFPHSGSGPGLYMNWGKYLEGFEVIGVQYPGRGSRIAEEFSKTLEELVTSIFNSLDWKSISGNFFFFGHSLGALIAYELAKKIEKNNLPTPKSIIVSALPSPISNSYKDRVKIVDEVELIDMMYSLSEELAEEFTKDEDLIALYVEIVNADIALLGTHTPSANDTLDTDIHVFGGTEDSIAINALETWQEHTLSNFSLHLFNGGHFYYQKNFDAFINTLKTILK</sequence>
<dbReference type="InterPro" id="IPR001031">
    <property type="entry name" value="Thioesterase"/>
</dbReference>
<accession>A0A554VCY0</accession>
<comment type="caution">
    <text evidence="3">The sequence shown here is derived from an EMBL/GenBank/DDBJ whole genome shotgun (WGS) entry which is preliminary data.</text>
</comment>
<protein>
    <submittedName>
        <fullName evidence="3">Thioesterase</fullName>
    </submittedName>
</protein>